<organism evidence="1 2">
    <name type="scientific">Melastoma candidum</name>
    <dbReference type="NCBI Taxonomy" id="119954"/>
    <lineage>
        <taxon>Eukaryota</taxon>
        <taxon>Viridiplantae</taxon>
        <taxon>Streptophyta</taxon>
        <taxon>Embryophyta</taxon>
        <taxon>Tracheophyta</taxon>
        <taxon>Spermatophyta</taxon>
        <taxon>Magnoliopsida</taxon>
        <taxon>eudicotyledons</taxon>
        <taxon>Gunneridae</taxon>
        <taxon>Pentapetalae</taxon>
        <taxon>rosids</taxon>
        <taxon>malvids</taxon>
        <taxon>Myrtales</taxon>
        <taxon>Melastomataceae</taxon>
        <taxon>Melastomatoideae</taxon>
        <taxon>Melastomateae</taxon>
        <taxon>Melastoma</taxon>
    </lineage>
</organism>
<dbReference type="EMBL" id="CM042880">
    <property type="protein sequence ID" value="KAI4388848.1"/>
    <property type="molecule type" value="Genomic_DNA"/>
</dbReference>
<proteinExistence type="predicted"/>
<dbReference type="Proteomes" id="UP001057402">
    <property type="component" value="Chromosome 1"/>
</dbReference>
<sequence length="97" mass="10778">MVLRLREIASGFRPNDNEAVRKKMAGTYPVTCVFKDVHLDRFAFFGGHLLRCADPLDVFQRPSLQAPLCLKEVCVDPLGPGTSFTIFLGFFTNVEAG</sequence>
<name>A0ACB9SH69_9MYRT</name>
<protein>
    <submittedName>
        <fullName evidence="1">Uncharacterized protein</fullName>
    </submittedName>
</protein>
<evidence type="ECO:0000313" key="2">
    <source>
        <dbReference type="Proteomes" id="UP001057402"/>
    </source>
</evidence>
<reference evidence="2" key="1">
    <citation type="journal article" date="2023" name="Front. Plant Sci.">
        <title>Chromosomal-level genome assembly of Melastoma candidum provides insights into trichome evolution.</title>
        <authorList>
            <person name="Zhong Y."/>
            <person name="Wu W."/>
            <person name="Sun C."/>
            <person name="Zou P."/>
            <person name="Liu Y."/>
            <person name="Dai S."/>
            <person name="Zhou R."/>
        </authorList>
    </citation>
    <scope>NUCLEOTIDE SEQUENCE [LARGE SCALE GENOMIC DNA]</scope>
</reference>
<evidence type="ECO:0000313" key="1">
    <source>
        <dbReference type="EMBL" id="KAI4388848.1"/>
    </source>
</evidence>
<accession>A0ACB9SH69</accession>
<gene>
    <name evidence="1" type="ORF">MLD38_001141</name>
</gene>
<comment type="caution">
    <text evidence="1">The sequence shown here is derived from an EMBL/GenBank/DDBJ whole genome shotgun (WGS) entry which is preliminary data.</text>
</comment>
<keyword evidence="2" id="KW-1185">Reference proteome</keyword>